<evidence type="ECO:0000256" key="4">
    <source>
        <dbReference type="ARBA" id="ARBA00022737"/>
    </source>
</evidence>
<evidence type="ECO:0000256" key="2">
    <source>
        <dbReference type="ARBA" id="ARBA00022475"/>
    </source>
</evidence>
<evidence type="ECO:0000256" key="1">
    <source>
        <dbReference type="ARBA" id="ARBA00022448"/>
    </source>
</evidence>
<evidence type="ECO:0000256" key="6">
    <source>
        <dbReference type="ARBA" id="ARBA00022840"/>
    </source>
</evidence>
<dbReference type="InterPro" id="IPR003593">
    <property type="entry name" value="AAA+_ATPase"/>
</dbReference>
<keyword evidence="7" id="KW-1278">Translocase</keyword>
<dbReference type="PANTHER" id="PTHR43790">
    <property type="entry name" value="CARBOHYDRATE TRANSPORT ATP-BINDING PROTEIN MG119-RELATED"/>
    <property type="match status" value="1"/>
</dbReference>
<evidence type="ECO:0000313" key="10">
    <source>
        <dbReference type="EMBL" id="MFL9881156.1"/>
    </source>
</evidence>
<evidence type="ECO:0000259" key="9">
    <source>
        <dbReference type="PROSITE" id="PS50893"/>
    </source>
</evidence>
<evidence type="ECO:0000256" key="5">
    <source>
        <dbReference type="ARBA" id="ARBA00022741"/>
    </source>
</evidence>
<dbReference type="RefSeq" id="WP_408170329.1">
    <property type="nucleotide sequence ID" value="NZ_JAQQFR010000019.1"/>
</dbReference>
<dbReference type="Proteomes" id="UP001629214">
    <property type="component" value="Unassembled WGS sequence"/>
</dbReference>
<comment type="caution">
    <text evidence="10">The sequence shown here is derived from an EMBL/GenBank/DDBJ whole genome shotgun (WGS) entry which is preliminary data.</text>
</comment>
<accession>A0ABW8ZDS3</accession>
<dbReference type="InterPro" id="IPR027417">
    <property type="entry name" value="P-loop_NTPase"/>
</dbReference>
<dbReference type="PANTHER" id="PTHR43790:SF3">
    <property type="entry name" value="D-ALLOSE IMPORT ATP-BINDING PROTEIN ALSA-RELATED"/>
    <property type="match status" value="1"/>
</dbReference>
<dbReference type="SMART" id="SM00382">
    <property type="entry name" value="AAA"/>
    <property type="match status" value="2"/>
</dbReference>
<keyword evidence="3" id="KW-0762">Sugar transport</keyword>
<dbReference type="InterPro" id="IPR017871">
    <property type="entry name" value="ABC_transporter-like_CS"/>
</dbReference>
<proteinExistence type="predicted"/>
<dbReference type="CDD" id="cd03215">
    <property type="entry name" value="ABC_Carb_Monos_II"/>
    <property type="match status" value="1"/>
</dbReference>
<dbReference type="PROSITE" id="PS50893">
    <property type="entry name" value="ABC_TRANSPORTER_2"/>
    <property type="match status" value="2"/>
</dbReference>
<feature type="domain" description="ABC transporter" evidence="9">
    <location>
        <begin position="16"/>
        <end position="253"/>
    </location>
</feature>
<keyword evidence="2" id="KW-1003">Cell membrane</keyword>
<keyword evidence="6 10" id="KW-0067">ATP-binding</keyword>
<dbReference type="CDD" id="cd03216">
    <property type="entry name" value="ABC_Carb_Monos_I"/>
    <property type="match status" value="1"/>
</dbReference>
<protein>
    <submittedName>
        <fullName evidence="10">Sugar ABC transporter ATP-binding protein</fullName>
    </submittedName>
</protein>
<dbReference type="Pfam" id="PF00005">
    <property type="entry name" value="ABC_tran"/>
    <property type="match status" value="2"/>
</dbReference>
<name>A0ABW8ZDS3_9BURK</name>
<gene>
    <name evidence="10" type="ORF">PQR63_22350</name>
</gene>
<keyword evidence="1" id="KW-0813">Transport</keyword>
<dbReference type="EMBL" id="JAQQFR010000019">
    <property type="protein sequence ID" value="MFL9881156.1"/>
    <property type="molecule type" value="Genomic_DNA"/>
</dbReference>
<keyword evidence="4" id="KW-0677">Repeat</keyword>
<dbReference type="InterPro" id="IPR050107">
    <property type="entry name" value="ABC_carbohydrate_import_ATPase"/>
</dbReference>
<dbReference type="SUPFAM" id="SSF52540">
    <property type="entry name" value="P-loop containing nucleoside triphosphate hydrolases"/>
    <property type="match status" value="2"/>
</dbReference>
<keyword evidence="11" id="KW-1185">Reference proteome</keyword>
<organism evidence="10 11">
    <name type="scientific">Herbaspirillum rhizosphaerae</name>
    <dbReference type="NCBI Taxonomy" id="346179"/>
    <lineage>
        <taxon>Bacteria</taxon>
        <taxon>Pseudomonadati</taxon>
        <taxon>Pseudomonadota</taxon>
        <taxon>Betaproteobacteria</taxon>
        <taxon>Burkholderiales</taxon>
        <taxon>Oxalobacteraceae</taxon>
        <taxon>Herbaspirillum</taxon>
    </lineage>
</organism>
<dbReference type="PROSITE" id="PS00211">
    <property type="entry name" value="ABC_TRANSPORTER_1"/>
    <property type="match status" value="1"/>
</dbReference>
<keyword evidence="8" id="KW-0472">Membrane</keyword>
<dbReference type="GO" id="GO:0005524">
    <property type="term" value="F:ATP binding"/>
    <property type="evidence" value="ECO:0007669"/>
    <property type="project" value="UniProtKB-KW"/>
</dbReference>
<evidence type="ECO:0000313" key="11">
    <source>
        <dbReference type="Proteomes" id="UP001629214"/>
    </source>
</evidence>
<sequence length="519" mass="56832">MQSEQTETANESGYLIRLRNVTKRFPGVLALDNCQLDLLPGEVHALMGENGAGKSTLMKILSGVYQKDEGQIFVDGKEVAIDGPRAAQELGIGIIHQELNLMNHLSAAQNIFIGREPRGRFGVFLDEDTLNHQTAEIFERMRLKLDPRTKVGELTVAKQQMVEIAKALSFNSRVLIMDEPTAALNNAEIDELFRIIRDLQAQGVGIVYISHKMDELRRISNRVTVMRDGKYIATVPTEETPIDTIISMMVGRQLDGAGPVIANATDNEVVLEVKGLTRGHAIRDVSFQLRKGEILGFAGLMGAGRTEVARAIFGADPLEAGEIFIHGGKAVIKSPSDAVAHGIGYLSEDRKHFGLATGLDVKANVVMSSMNRFLKKGLFLDQAAIRSTAQSYVRQLAIKTPSIDQPARLLSGGNQQKIVIAKWLLRDCDILFFDEPTRGIDIGAKSEIYKLLNTLAEQGKAIVMISSELPEVLRMSHRVLVMCEGRITGELSAAEASQEKIMQLATQRPSAVANATTTH</sequence>
<feature type="domain" description="ABC transporter" evidence="9">
    <location>
        <begin position="265"/>
        <end position="509"/>
    </location>
</feature>
<dbReference type="Gene3D" id="3.40.50.300">
    <property type="entry name" value="P-loop containing nucleotide triphosphate hydrolases"/>
    <property type="match status" value="2"/>
</dbReference>
<evidence type="ECO:0000256" key="7">
    <source>
        <dbReference type="ARBA" id="ARBA00022967"/>
    </source>
</evidence>
<evidence type="ECO:0000256" key="8">
    <source>
        <dbReference type="ARBA" id="ARBA00023136"/>
    </source>
</evidence>
<keyword evidence="5" id="KW-0547">Nucleotide-binding</keyword>
<evidence type="ECO:0000256" key="3">
    <source>
        <dbReference type="ARBA" id="ARBA00022597"/>
    </source>
</evidence>
<reference evidence="10 11" key="1">
    <citation type="journal article" date="2024" name="Chem. Sci.">
        <title>Discovery of megapolipeptins by genome mining of a Burkholderiales bacteria collection.</title>
        <authorList>
            <person name="Paulo B.S."/>
            <person name="Recchia M.J.J."/>
            <person name="Lee S."/>
            <person name="Fergusson C.H."/>
            <person name="Romanowski S.B."/>
            <person name="Hernandez A."/>
            <person name="Krull N."/>
            <person name="Liu D.Y."/>
            <person name="Cavanagh H."/>
            <person name="Bos A."/>
            <person name="Gray C.A."/>
            <person name="Murphy B.T."/>
            <person name="Linington R.G."/>
            <person name="Eustaquio A.S."/>
        </authorList>
    </citation>
    <scope>NUCLEOTIDE SEQUENCE [LARGE SCALE GENOMIC DNA]</scope>
    <source>
        <strain evidence="10 11">RL21-008-BIB-B</strain>
    </source>
</reference>
<dbReference type="InterPro" id="IPR003439">
    <property type="entry name" value="ABC_transporter-like_ATP-bd"/>
</dbReference>